<feature type="transmembrane region" description="Helical" evidence="1">
    <location>
        <begin position="164"/>
        <end position="189"/>
    </location>
</feature>
<keyword evidence="1" id="KW-0472">Membrane</keyword>
<keyword evidence="1" id="KW-1133">Transmembrane helix</keyword>
<protein>
    <recommendedName>
        <fullName evidence="4">ABC transporter permease</fullName>
    </recommendedName>
</protein>
<keyword evidence="3" id="KW-1185">Reference proteome</keyword>
<reference evidence="3" key="1">
    <citation type="journal article" date="2019" name="Int. J. Syst. Evol. Microbiol.">
        <title>The Global Catalogue of Microorganisms (GCM) 10K type strain sequencing project: providing services to taxonomists for standard genome sequencing and annotation.</title>
        <authorList>
            <consortium name="The Broad Institute Genomics Platform"/>
            <consortium name="The Broad Institute Genome Sequencing Center for Infectious Disease"/>
            <person name="Wu L."/>
            <person name="Ma J."/>
        </authorList>
    </citation>
    <scope>NUCLEOTIDE SEQUENCE [LARGE SCALE GENOMIC DNA]</scope>
    <source>
        <strain evidence="3">JCM 13929</strain>
    </source>
</reference>
<dbReference type="EMBL" id="BAAAMU010000025">
    <property type="protein sequence ID" value="GAA1637485.1"/>
    <property type="molecule type" value="Genomic_DNA"/>
</dbReference>
<evidence type="ECO:0000313" key="2">
    <source>
        <dbReference type="EMBL" id="GAA1637485.1"/>
    </source>
</evidence>
<evidence type="ECO:0000313" key="3">
    <source>
        <dbReference type="Proteomes" id="UP001500064"/>
    </source>
</evidence>
<evidence type="ECO:0008006" key="4">
    <source>
        <dbReference type="Google" id="ProtNLM"/>
    </source>
</evidence>
<name>A0ABP4R791_9ACTN</name>
<comment type="caution">
    <text evidence="2">The sequence shown here is derived from an EMBL/GenBank/DDBJ whole genome shotgun (WGS) entry which is preliminary data.</text>
</comment>
<accession>A0ABP4R791</accession>
<feature type="transmembrane region" description="Helical" evidence="1">
    <location>
        <begin position="277"/>
        <end position="300"/>
    </location>
</feature>
<feature type="transmembrane region" description="Helical" evidence="1">
    <location>
        <begin position="43"/>
        <end position="62"/>
    </location>
</feature>
<dbReference type="RefSeq" id="WP_346106454.1">
    <property type="nucleotide sequence ID" value="NZ_BAAAMU010000025.1"/>
</dbReference>
<evidence type="ECO:0000256" key="1">
    <source>
        <dbReference type="SAM" id="Phobius"/>
    </source>
</evidence>
<feature type="transmembrane region" description="Helical" evidence="1">
    <location>
        <begin position="242"/>
        <end position="265"/>
    </location>
</feature>
<feature type="transmembrane region" description="Helical" evidence="1">
    <location>
        <begin position="132"/>
        <end position="158"/>
    </location>
</feature>
<sequence length="762" mass="80662">MRESLAITADQHLDTWDELRRDFVLWRAYGSAGRHLVRLLPPVLLVFPPIGLLAVVAFFFVLDPSSTAIVNESYGLIGPPGTPLLVWSAAVLVVSVAGQAVALPATVLLAAARLAGRHVSASDAMRAAARRLPATALLVLRGGLVVAAVLVGVYVLVVGLDEQVAGYLVMAVLLLLAMPCLLGVAAVVLEDPAGARLRTDRPADPVGSLGRTNWPMGPVDPFVGTDRPVGPLSRAYRLARGATWGSAFTLAFGVVLFPALITQVVNGVTSGTPLLRAGAVTVVALVLVPFQAMVIARLFLHRLAAKDSIAGFDAVIDGLPASAPRPIRPVPLLAGLLLPGLLYGGAVLVNPRGLLEVSETIMNVSRAGDPGVETVTEGTRSKPSIDWPDLRALYAGQDGRMVMLMDDSAQAKLLTCADSACTRGRLTWAEPEAAAGEYPATGARLADGRIAVTSWAIDEMYVSVWDENWTARLGLRLCDAKACVTAAGSEPLAEATEATKSRVLALAARPGGGLALAQLRAIPLWKEDDGFTEVLSITTCDDPSCARRRTEEVARLPGNEETEIMRELVAGVGPDDRPVVLGVDRHTGSMVVISCDDPACAKTRTERPVKDESPYFDRDRRARAAMAIRADGRPLIVYRDVTDSAIKLLDCLDHACARAGTATLTEPGERHSMPALALSRDGRAYVAYQDVGRAQVVIATCAGTRCARTPVARIRQGGDHGLAMALDGRGRPVLSWVDFAGEDDLPAGDEWSLVVTAPLTLR</sequence>
<feature type="transmembrane region" description="Helical" evidence="1">
    <location>
        <begin position="330"/>
        <end position="349"/>
    </location>
</feature>
<gene>
    <name evidence="2" type="ORF">GCM10009733_038220</name>
</gene>
<proteinExistence type="predicted"/>
<feature type="transmembrane region" description="Helical" evidence="1">
    <location>
        <begin position="84"/>
        <end position="111"/>
    </location>
</feature>
<organism evidence="2 3">
    <name type="scientific">Nonomuraea maheshkhaliensis</name>
    <dbReference type="NCBI Taxonomy" id="419590"/>
    <lineage>
        <taxon>Bacteria</taxon>
        <taxon>Bacillati</taxon>
        <taxon>Actinomycetota</taxon>
        <taxon>Actinomycetes</taxon>
        <taxon>Streptosporangiales</taxon>
        <taxon>Streptosporangiaceae</taxon>
        <taxon>Nonomuraea</taxon>
    </lineage>
</organism>
<dbReference type="Proteomes" id="UP001500064">
    <property type="component" value="Unassembled WGS sequence"/>
</dbReference>
<keyword evidence="1" id="KW-0812">Transmembrane</keyword>